<dbReference type="AlphaFoldDB" id="A0A1I3JD50"/>
<keyword evidence="3" id="KW-1185">Reference proteome</keyword>
<sequence length="489" mass="53843">MQFWNAFEKLLVLRITLELGIRAPISLTLQVPRGDKLELIGSWSYRLQDFGFQDEQFEAVSSPRKVPSQFVNDLKAKLATLENIGSAVPLWLQFAAPSGSLPLIAWEAQLVPVLDRPVVRLSALQGPPPAEFEETLEVALCSSVPLSKTSFPVVEYLEKLIEVFKEVRRRTTIHVFSDLKTHQALDPKTLPDNVRLHLPQEAATYAVPARDPSIASDDAIDNPWLRWVSNATGEQPLDVVCFVNHGYLSGDHGAIAFAQSPVMNEDRGWARFIGAPQLSRFMTNTGAWCLILGSPHGNYSTAGSRMLLEEVSQRLPGHALLHDLALDQDCDGLTAACQSLFGTPRFENPPRHPSLTMYATPAKRMETETLYLPAGFESLHTDDLWEIANVIQQPAAAGPSLRDVVQQAESPRWVVAAERYLNTCRQESKRSAANLGAAGDSRNMSSVGPDLETFQQIEAIIQSYAASPTADSQDSPDDFQSPGMMSAPM</sequence>
<accession>A0A1I3JD50</accession>
<evidence type="ECO:0008006" key="4">
    <source>
        <dbReference type="Google" id="ProtNLM"/>
    </source>
</evidence>
<dbReference type="OrthoDB" id="8477320at2"/>
<name>A0A1I3JD50_9PLAN</name>
<evidence type="ECO:0000256" key="1">
    <source>
        <dbReference type="SAM" id="MobiDB-lite"/>
    </source>
</evidence>
<reference evidence="3" key="1">
    <citation type="submission" date="2016-10" db="EMBL/GenBank/DDBJ databases">
        <authorList>
            <person name="Varghese N."/>
            <person name="Submissions S."/>
        </authorList>
    </citation>
    <scope>NUCLEOTIDE SEQUENCE [LARGE SCALE GENOMIC DNA]</scope>
    <source>
        <strain evidence="3">DSM 26348</strain>
    </source>
</reference>
<proteinExistence type="predicted"/>
<organism evidence="2 3">
    <name type="scientific">Planctomicrobium piriforme</name>
    <dbReference type="NCBI Taxonomy" id="1576369"/>
    <lineage>
        <taxon>Bacteria</taxon>
        <taxon>Pseudomonadati</taxon>
        <taxon>Planctomycetota</taxon>
        <taxon>Planctomycetia</taxon>
        <taxon>Planctomycetales</taxon>
        <taxon>Planctomycetaceae</taxon>
        <taxon>Planctomicrobium</taxon>
    </lineage>
</organism>
<protein>
    <recommendedName>
        <fullName evidence="4">CHAT domain-containing protein</fullName>
    </recommendedName>
</protein>
<dbReference type="Proteomes" id="UP000199518">
    <property type="component" value="Unassembled WGS sequence"/>
</dbReference>
<evidence type="ECO:0000313" key="3">
    <source>
        <dbReference type="Proteomes" id="UP000199518"/>
    </source>
</evidence>
<dbReference type="RefSeq" id="WP_092051252.1">
    <property type="nucleotide sequence ID" value="NZ_FOQD01000010.1"/>
</dbReference>
<dbReference type="EMBL" id="FOQD01000010">
    <property type="protein sequence ID" value="SFI58173.1"/>
    <property type="molecule type" value="Genomic_DNA"/>
</dbReference>
<dbReference type="STRING" id="1576369.SAMN05421753_110136"/>
<evidence type="ECO:0000313" key="2">
    <source>
        <dbReference type="EMBL" id="SFI58173.1"/>
    </source>
</evidence>
<feature type="region of interest" description="Disordered" evidence="1">
    <location>
        <begin position="465"/>
        <end position="489"/>
    </location>
</feature>
<gene>
    <name evidence="2" type="ORF">SAMN05421753_110136</name>
</gene>